<sequence>MATYAVLGATGNCSTALIDNLLRTEDAGTLDTKSFSMADLTPVQLIPSDIGILSFVNIGSDLLVECNRLLDKKQKEFHMFVHNTAVHNHIVHAVLAVLALEALYLVEPRFTTIANAQQATSTTFVGTFARQGMLQHSVPVLIY</sequence>
<proteinExistence type="predicted"/>
<dbReference type="VEuPathDB" id="FungiDB:EYZ11_011650"/>
<protein>
    <recommendedName>
        <fullName evidence="3">NAD(P)-binding domain-containing protein</fullName>
    </recommendedName>
</protein>
<keyword evidence="2" id="KW-1185">Reference proteome</keyword>
<comment type="caution">
    <text evidence="1">The sequence shown here is derived from an EMBL/GenBank/DDBJ whole genome shotgun (WGS) entry which is preliminary data.</text>
</comment>
<evidence type="ECO:0000313" key="1">
    <source>
        <dbReference type="EMBL" id="THC88906.1"/>
    </source>
</evidence>
<name>A0A4S3J2B6_9EURO</name>
<evidence type="ECO:0000313" key="2">
    <source>
        <dbReference type="Proteomes" id="UP000308092"/>
    </source>
</evidence>
<dbReference type="EMBL" id="SOSA01000744">
    <property type="protein sequence ID" value="THC88906.1"/>
    <property type="molecule type" value="Genomic_DNA"/>
</dbReference>
<dbReference type="STRING" id="1220188.A0A4S3J2B6"/>
<accession>A0A4S3J2B6</accession>
<dbReference type="Proteomes" id="UP000308092">
    <property type="component" value="Unassembled WGS sequence"/>
</dbReference>
<evidence type="ECO:0008006" key="3">
    <source>
        <dbReference type="Google" id="ProtNLM"/>
    </source>
</evidence>
<gene>
    <name evidence="1" type="ORF">EYZ11_011650</name>
</gene>
<dbReference type="AlphaFoldDB" id="A0A4S3J2B6"/>
<reference evidence="1 2" key="1">
    <citation type="submission" date="2019-03" db="EMBL/GenBank/DDBJ databases">
        <title>The genome sequence of a newly discovered highly antifungal drug resistant Aspergillus species, Aspergillus tanneri NIH 1004.</title>
        <authorList>
            <person name="Mounaud S."/>
            <person name="Singh I."/>
            <person name="Joardar V."/>
            <person name="Pakala S."/>
            <person name="Pakala S."/>
            <person name="Venepally P."/>
            <person name="Hoover J."/>
            <person name="Nierman W."/>
            <person name="Chung J."/>
            <person name="Losada L."/>
        </authorList>
    </citation>
    <scope>NUCLEOTIDE SEQUENCE [LARGE SCALE GENOMIC DNA]</scope>
    <source>
        <strain evidence="1 2">NIH1004</strain>
    </source>
</reference>
<organism evidence="1 2">
    <name type="scientific">Aspergillus tanneri</name>
    <dbReference type="NCBI Taxonomy" id="1220188"/>
    <lineage>
        <taxon>Eukaryota</taxon>
        <taxon>Fungi</taxon>
        <taxon>Dikarya</taxon>
        <taxon>Ascomycota</taxon>
        <taxon>Pezizomycotina</taxon>
        <taxon>Eurotiomycetes</taxon>
        <taxon>Eurotiomycetidae</taxon>
        <taxon>Eurotiales</taxon>
        <taxon>Aspergillaceae</taxon>
        <taxon>Aspergillus</taxon>
        <taxon>Aspergillus subgen. Circumdati</taxon>
    </lineage>
</organism>